<feature type="binding site" evidence="1">
    <location>
        <position position="95"/>
    </location>
    <ligand>
        <name>Mg(2+)</name>
        <dbReference type="ChEBI" id="CHEBI:18420"/>
        <label>1</label>
        <note>catalytic</note>
    </ligand>
</feature>
<organism evidence="2 3">
    <name type="scientific">Pedococcus cremeus</name>
    <dbReference type="NCBI Taxonomy" id="587636"/>
    <lineage>
        <taxon>Bacteria</taxon>
        <taxon>Bacillati</taxon>
        <taxon>Actinomycetota</taxon>
        <taxon>Actinomycetes</taxon>
        <taxon>Micrococcales</taxon>
        <taxon>Intrasporangiaceae</taxon>
        <taxon>Pedococcus</taxon>
    </lineage>
</organism>
<dbReference type="GO" id="GO:0008934">
    <property type="term" value="F:inositol monophosphate 1-phosphatase activity"/>
    <property type="evidence" value="ECO:0007669"/>
    <property type="project" value="TreeGrafter"/>
</dbReference>
<protein>
    <submittedName>
        <fullName evidence="2">Fructose-1,6-bisphosphatase</fullName>
    </submittedName>
</protein>
<dbReference type="AlphaFoldDB" id="A0A1H9XBC6"/>
<dbReference type="InterPro" id="IPR000760">
    <property type="entry name" value="Inositol_monophosphatase-like"/>
</dbReference>
<dbReference type="GO" id="GO:0007165">
    <property type="term" value="P:signal transduction"/>
    <property type="evidence" value="ECO:0007669"/>
    <property type="project" value="TreeGrafter"/>
</dbReference>
<feature type="binding site" evidence="1">
    <location>
        <position position="98"/>
    </location>
    <ligand>
        <name>Mg(2+)</name>
        <dbReference type="ChEBI" id="CHEBI:18420"/>
        <label>1</label>
        <note>catalytic</note>
    </ligand>
</feature>
<proteinExistence type="predicted"/>
<accession>A0A1H9XBC6</accession>
<evidence type="ECO:0000256" key="1">
    <source>
        <dbReference type="PIRSR" id="PIRSR600760-2"/>
    </source>
</evidence>
<dbReference type="PRINTS" id="PR00377">
    <property type="entry name" value="IMPHPHTASES"/>
</dbReference>
<evidence type="ECO:0000313" key="2">
    <source>
        <dbReference type="EMBL" id="SES43341.1"/>
    </source>
</evidence>
<comment type="cofactor">
    <cofactor evidence="1">
        <name>Mg(2+)</name>
        <dbReference type="ChEBI" id="CHEBI:18420"/>
    </cofactor>
</comment>
<dbReference type="GO" id="GO:0006020">
    <property type="term" value="P:inositol metabolic process"/>
    <property type="evidence" value="ECO:0007669"/>
    <property type="project" value="TreeGrafter"/>
</dbReference>
<keyword evidence="1" id="KW-0479">Metal-binding</keyword>
<sequence length="268" mass="29064">MERCVVVDTNAVLDLMKDVAAEVITPRFRSLSAGEVMEKNPGDLVTVADQESEVLLTRALNAAYPDAFVLGEERSSADPTVLERYLTADHAFTVDPVDGTKNFVGGSKDHAVMVSETRGGVTVRGWIWQPEHEVAWVAERGAGVYRNGERVTRTPVPDADEPRGCTSMWPLRGHAFGPMPPLVGSWVCCGVDYPKLIEGAIDYVLYGRNSPWDHSPGALMVHEAGGWVGHPDGAAYTPRSRVAGIIVAADKGTFSHVRRYAGEALAHR</sequence>
<gene>
    <name evidence="2" type="ORF">SAMN05216199_3607</name>
</gene>
<keyword evidence="1" id="KW-0460">Magnesium</keyword>
<dbReference type="PANTHER" id="PTHR20854:SF4">
    <property type="entry name" value="INOSITOL-1-MONOPHOSPHATASE-RELATED"/>
    <property type="match status" value="1"/>
</dbReference>
<dbReference type="STRING" id="587636.SAMN05216199_3607"/>
<name>A0A1H9XBC6_9MICO</name>
<dbReference type="GO" id="GO:0046872">
    <property type="term" value="F:metal ion binding"/>
    <property type="evidence" value="ECO:0007669"/>
    <property type="project" value="UniProtKB-KW"/>
</dbReference>
<dbReference type="EMBL" id="FOHB01000007">
    <property type="protein sequence ID" value="SES43341.1"/>
    <property type="molecule type" value="Genomic_DNA"/>
</dbReference>
<dbReference type="Proteomes" id="UP000199019">
    <property type="component" value="Unassembled WGS sequence"/>
</dbReference>
<evidence type="ECO:0000313" key="3">
    <source>
        <dbReference type="Proteomes" id="UP000199019"/>
    </source>
</evidence>
<dbReference type="CDD" id="cd01637">
    <property type="entry name" value="IMPase_like"/>
    <property type="match status" value="1"/>
</dbReference>
<feature type="binding site" evidence="1">
    <location>
        <position position="72"/>
    </location>
    <ligand>
        <name>Mg(2+)</name>
        <dbReference type="ChEBI" id="CHEBI:18420"/>
        <label>1</label>
        <note>catalytic</note>
    </ligand>
</feature>
<dbReference type="SUPFAM" id="SSF56655">
    <property type="entry name" value="Carbohydrate phosphatase"/>
    <property type="match status" value="1"/>
</dbReference>
<dbReference type="Gene3D" id="3.40.190.80">
    <property type="match status" value="1"/>
</dbReference>
<keyword evidence="3" id="KW-1185">Reference proteome</keyword>
<reference evidence="3" key="1">
    <citation type="submission" date="2016-10" db="EMBL/GenBank/DDBJ databases">
        <authorList>
            <person name="Varghese N."/>
            <person name="Submissions S."/>
        </authorList>
    </citation>
    <scope>NUCLEOTIDE SEQUENCE [LARGE SCALE GENOMIC DNA]</scope>
    <source>
        <strain evidence="3">CGMCC 1.6963</strain>
    </source>
</reference>
<feature type="binding site" evidence="1">
    <location>
        <position position="213"/>
    </location>
    <ligand>
        <name>Mg(2+)</name>
        <dbReference type="ChEBI" id="CHEBI:18420"/>
        <label>1</label>
        <note>catalytic</note>
    </ligand>
</feature>
<dbReference type="PANTHER" id="PTHR20854">
    <property type="entry name" value="INOSITOL MONOPHOSPHATASE"/>
    <property type="match status" value="1"/>
</dbReference>
<dbReference type="Pfam" id="PF00459">
    <property type="entry name" value="Inositol_P"/>
    <property type="match status" value="1"/>
</dbReference>
<dbReference type="Gene3D" id="3.30.540.10">
    <property type="entry name" value="Fructose-1,6-Bisphosphatase, subunit A, domain 1"/>
    <property type="match status" value="1"/>
</dbReference>